<evidence type="ECO:0000313" key="3">
    <source>
        <dbReference type="Proteomes" id="UP000800038"/>
    </source>
</evidence>
<keyword evidence="1" id="KW-0732">Signal</keyword>
<name>A0A6A5SBK6_9PLEO</name>
<protein>
    <recommendedName>
        <fullName evidence="4">Secreted protein</fullName>
    </recommendedName>
</protein>
<dbReference type="Proteomes" id="UP000800038">
    <property type="component" value="Unassembled WGS sequence"/>
</dbReference>
<reference evidence="2" key="1">
    <citation type="journal article" date="2020" name="Stud. Mycol.">
        <title>101 Dothideomycetes genomes: a test case for predicting lifestyles and emergence of pathogens.</title>
        <authorList>
            <person name="Haridas S."/>
            <person name="Albert R."/>
            <person name="Binder M."/>
            <person name="Bloem J."/>
            <person name="Labutti K."/>
            <person name="Salamov A."/>
            <person name="Andreopoulos B."/>
            <person name="Baker S."/>
            <person name="Barry K."/>
            <person name="Bills G."/>
            <person name="Bluhm B."/>
            <person name="Cannon C."/>
            <person name="Castanera R."/>
            <person name="Culley D."/>
            <person name="Daum C."/>
            <person name="Ezra D."/>
            <person name="Gonzalez J."/>
            <person name="Henrissat B."/>
            <person name="Kuo A."/>
            <person name="Liang C."/>
            <person name="Lipzen A."/>
            <person name="Lutzoni F."/>
            <person name="Magnuson J."/>
            <person name="Mondo S."/>
            <person name="Nolan M."/>
            <person name="Ohm R."/>
            <person name="Pangilinan J."/>
            <person name="Park H.-J."/>
            <person name="Ramirez L."/>
            <person name="Alfaro M."/>
            <person name="Sun H."/>
            <person name="Tritt A."/>
            <person name="Yoshinaga Y."/>
            <person name="Zwiers L.-H."/>
            <person name="Turgeon B."/>
            <person name="Goodwin S."/>
            <person name="Spatafora J."/>
            <person name="Crous P."/>
            <person name="Grigoriev I."/>
        </authorList>
    </citation>
    <scope>NUCLEOTIDE SEQUENCE</scope>
    <source>
        <strain evidence="2">CBS 161.51</strain>
    </source>
</reference>
<evidence type="ECO:0008006" key="4">
    <source>
        <dbReference type="Google" id="ProtNLM"/>
    </source>
</evidence>
<gene>
    <name evidence="2" type="ORF">EJ02DRAFT_111967</name>
</gene>
<organism evidence="2 3">
    <name type="scientific">Clathrospora elynae</name>
    <dbReference type="NCBI Taxonomy" id="706981"/>
    <lineage>
        <taxon>Eukaryota</taxon>
        <taxon>Fungi</taxon>
        <taxon>Dikarya</taxon>
        <taxon>Ascomycota</taxon>
        <taxon>Pezizomycotina</taxon>
        <taxon>Dothideomycetes</taxon>
        <taxon>Pleosporomycetidae</taxon>
        <taxon>Pleosporales</taxon>
        <taxon>Diademaceae</taxon>
        <taxon>Clathrospora</taxon>
    </lineage>
</organism>
<dbReference type="EMBL" id="ML976231">
    <property type="protein sequence ID" value="KAF1935826.1"/>
    <property type="molecule type" value="Genomic_DNA"/>
</dbReference>
<proteinExistence type="predicted"/>
<keyword evidence="3" id="KW-1185">Reference proteome</keyword>
<sequence length="107" mass="12052">MLRALLQSSLLVLAFFAKLSAMRESDRHRVAECRTDWLPEVGLVPKVYQVTYLGRKSGRHCCCSSGLVMLPISLLQLDIGVWRGLPCLLEPILLSVQIQYDDARVSH</sequence>
<evidence type="ECO:0000256" key="1">
    <source>
        <dbReference type="SAM" id="SignalP"/>
    </source>
</evidence>
<evidence type="ECO:0000313" key="2">
    <source>
        <dbReference type="EMBL" id="KAF1935826.1"/>
    </source>
</evidence>
<feature type="signal peptide" evidence="1">
    <location>
        <begin position="1"/>
        <end position="21"/>
    </location>
</feature>
<feature type="chain" id="PRO_5025340391" description="Secreted protein" evidence="1">
    <location>
        <begin position="22"/>
        <end position="107"/>
    </location>
</feature>
<accession>A0A6A5SBK6</accession>
<dbReference type="AlphaFoldDB" id="A0A6A5SBK6"/>